<evidence type="ECO:0000256" key="1">
    <source>
        <dbReference type="PIRSR" id="PIRSR600101-1"/>
    </source>
</evidence>
<dbReference type="SUPFAM" id="SSF56235">
    <property type="entry name" value="N-terminal nucleophile aminohydrolases (Ntn hydrolases)"/>
    <property type="match status" value="1"/>
</dbReference>
<feature type="region of interest" description="Disordered" evidence="3">
    <location>
        <begin position="102"/>
        <end position="131"/>
    </location>
</feature>
<dbReference type="GO" id="GO:0006751">
    <property type="term" value="P:glutathione catabolic process"/>
    <property type="evidence" value="ECO:0007669"/>
    <property type="project" value="InterPro"/>
</dbReference>
<evidence type="ECO:0008006" key="6">
    <source>
        <dbReference type="Google" id="ProtNLM"/>
    </source>
</evidence>
<dbReference type="Gene3D" id="1.10.246.130">
    <property type="match status" value="1"/>
</dbReference>
<evidence type="ECO:0000256" key="2">
    <source>
        <dbReference type="PIRSR" id="PIRSR600101-2"/>
    </source>
</evidence>
<dbReference type="InterPro" id="IPR043137">
    <property type="entry name" value="GGT_ssub_C"/>
</dbReference>
<comment type="caution">
    <text evidence="4">The sequence shown here is derived from an EMBL/GenBank/DDBJ whole genome shotgun (WGS) entry which is preliminary data.</text>
</comment>
<feature type="active site" description="Nucleophile" evidence="1">
    <location>
        <position position="147"/>
    </location>
</feature>
<evidence type="ECO:0000313" key="4">
    <source>
        <dbReference type="EMBL" id="KAJ7375869.1"/>
    </source>
</evidence>
<feature type="binding site" evidence="2">
    <location>
        <position position="189"/>
    </location>
    <ligand>
        <name>L-glutamate</name>
        <dbReference type="ChEBI" id="CHEBI:29985"/>
    </ligand>
</feature>
<dbReference type="PANTHER" id="PTHR11686">
    <property type="entry name" value="GAMMA GLUTAMYL TRANSPEPTIDASE"/>
    <property type="match status" value="1"/>
</dbReference>
<dbReference type="PRINTS" id="PR01210">
    <property type="entry name" value="GGTRANSPTASE"/>
</dbReference>
<feature type="compositionally biased region" description="Basic and acidic residues" evidence="3">
    <location>
        <begin position="103"/>
        <end position="112"/>
    </location>
</feature>
<accession>A0A9X0CWD9</accession>
<dbReference type="EMBL" id="MU826443">
    <property type="protein sequence ID" value="KAJ7375869.1"/>
    <property type="molecule type" value="Genomic_DNA"/>
</dbReference>
<dbReference type="PANTHER" id="PTHR11686:SF9">
    <property type="entry name" value="RE13973P"/>
    <property type="match status" value="1"/>
</dbReference>
<feature type="binding site" evidence="2">
    <location>
        <position position="236"/>
    </location>
    <ligand>
        <name>L-glutamate</name>
        <dbReference type="ChEBI" id="CHEBI:29985"/>
    </ligand>
</feature>
<dbReference type="Proteomes" id="UP001163046">
    <property type="component" value="Unassembled WGS sequence"/>
</dbReference>
<dbReference type="Pfam" id="PF01019">
    <property type="entry name" value="G_glu_transpept"/>
    <property type="match status" value="1"/>
</dbReference>
<protein>
    <recommendedName>
        <fullName evidence="6">Gamma-glutamyltransferase</fullName>
    </recommendedName>
</protein>
<organism evidence="4 5">
    <name type="scientific">Desmophyllum pertusum</name>
    <dbReference type="NCBI Taxonomy" id="174260"/>
    <lineage>
        <taxon>Eukaryota</taxon>
        <taxon>Metazoa</taxon>
        <taxon>Cnidaria</taxon>
        <taxon>Anthozoa</taxon>
        <taxon>Hexacorallia</taxon>
        <taxon>Scleractinia</taxon>
        <taxon>Caryophylliina</taxon>
        <taxon>Caryophylliidae</taxon>
        <taxon>Desmophyllum</taxon>
    </lineage>
</organism>
<name>A0A9X0CWD9_9CNID</name>
<feature type="binding site" evidence="2">
    <location>
        <begin position="165"/>
        <end position="167"/>
    </location>
    <ligand>
        <name>L-glutamate</name>
        <dbReference type="ChEBI" id="CHEBI:29985"/>
    </ligand>
</feature>
<dbReference type="Gene3D" id="3.60.20.40">
    <property type="match status" value="1"/>
</dbReference>
<sequence>MAKQVVEDLRSVGSKISLKDMKNYYATEVKALETSLPGVKGYKILTVPPPAGGVALIDILNILKGFNFGPDDIKKRPVLTYHRMIEAFNFVAARETYLTDPDYSDKGDERNVGSRGRRSTPQKIDHKTHPYDYYGPVNYHIDVTDGTTHLSVLDEEGNAVSLTTSINKYFGSKIRSPELGIIYNDQLWDAVNLWANEFNLEVDSLKPRKRPMSLASPSIILDEAGNVRMVIGASGGKYIATALSQ</sequence>
<evidence type="ECO:0000313" key="5">
    <source>
        <dbReference type="Proteomes" id="UP001163046"/>
    </source>
</evidence>
<feature type="non-terminal residue" evidence="4">
    <location>
        <position position="245"/>
    </location>
</feature>
<dbReference type="InterPro" id="IPR000101">
    <property type="entry name" value="GGT_peptidase"/>
</dbReference>
<reference evidence="4" key="1">
    <citation type="submission" date="2023-01" db="EMBL/GenBank/DDBJ databases">
        <title>Genome assembly of the deep-sea coral Lophelia pertusa.</title>
        <authorList>
            <person name="Herrera S."/>
            <person name="Cordes E."/>
        </authorList>
    </citation>
    <scope>NUCLEOTIDE SEQUENCE</scope>
    <source>
        <strain evidence="4">USNM1676648</strain>
        <tissue evidence="4">Polyp</tissue>
    </source>
</reference>
<dbReference type="GO" id="GO:0005886">
    <property type="term" value="C:plasma membrane"/>
    <property type="evidence" value="ECO:0007669"/>
    <property type="project" value="TreeGrafter"/>
</dbReference>
<proteinExistence type="predicted"/>
<dbReference type="AlphaFoldDB" id="A0A9X0CWD9"/>
<gene>
    <name evidence="4" type="ORF">OS493_038346</name>
</gene>
<evidence type="ECO:0000256" key="3">
    <source>
        <dbReference type="SAM" id="MobiDB-lite"/>
    </source>
</evidence>
<dbReference type="InterPro" id="IPR029055">
    <property type="entry name" value="Ntn_hydrolases_N"/>
</dbReference>
<keyword evidence="5" id="KW-1185">Reference proteome</keyword>
<dbReference type="InterPro" id="IPR043138">
    <property type="entry name" value="GGT_lsub"/>
</dbReference>
<dbReference type="OrthoDB" id="1081007at2759"/>
<dbReference type="GO" id="GO:0036374">
    <property type="term" value="F:glutathione hydrolase activity"/>
    <property type="evidence" value="ECO:0007669"/>
    <property type="project" value="InterPro"/>
</dbReference>